<evidence type="ECO:0000256" key="3">
    <source>
        <dbReference type="ARBA" id="ARBA00005854"/>
    </source>
</evidence>
<evidence type="ECO:0000256" key="2">
    <source>
        <dbReference type="ARBA" id="ARBA00005216"/>
    </source>
</evidence>
<keyword evidence="5 11" id="KW-0028">Amino-acid biosynthesis</keyword>
<dbReference type="GO" id="GO:0004617">
    <property type="term" value="F:phosphoglycerate dehydrogenase activity"/>
    <property type="evidence" value="ECO:0007669"/>
    <property type="project" value="UniProtKB-UniRule"/>
</dbReference>
<keyword evidence="6 11" id="KW-0560">Oxidoreductase</keyword>
<dbReference type="InterPro" id="IPR045626">
    <property type="entry name" value="PGDH_ASB_dom"/>
</dbReference>
<dbReference type="SUPFAM" id="SSF55021">
    <property type="entry name" value="ACT-like"/>
    <property type="match status" value="1"/>
</dbReference>
<dbReference type="InterPro" id="IPR006139">
    <property type="entry name" value="D-isomer_2_OHA_DH_cat_dom"/>
</dbReference>
<reference evidence="13 14" key="1">
    <citation type="journal article" date="2011" name="Stand. Genomic Sci.">
        <title>Complete genome sequence of Syntrophobotulus glycolicus type strain (FlGlyR).</title>
        <authorList>
            <person name="Han C."/>
            <person name="Mwirichia R."/>
            <person name="Chertkov O."/>
            <person name="Held B."/>
            <person name="Lapidus A."/>
            <person name="Nolan M."/>
            <person name="Lucas S."/>
            <person name="Hammon N."/>
            <person name="Deshpande S."/>
            <person name="Cheng J.F."/>
            <person name="Tapia R."/>
            <person name="Goodwin L."/>
            <person name="Pitluck S."/>
            <person name="Huntemann M."/>
            <person name="Liolios K."/>
            <person name="Ivanova N."/>
            <person name="Pagani I."/>
            <person name="Mavromatis K."/>
            <person name="Ovchinikova G."/>
            <person name="Pati A."/>
            <person name="Chen A."/>
            <person name="Palaniappan K."/>
            <person name="Land M."/>
            <person name="Hauser L."/>
            <person name="Brambilla E.M."/>
            <person name="Rohde M."/>
            <person name="Spring S."/>
            <person name="Sikorski J."/>
            <person name="Goker M."/>
            <person name="Woyke T."/>
            <person name="Bristow J."/>
            <person name="Eisen J.A."/>
            <person name="Markowitz V."/>
            <person name="Hugenholtz P."/>
            <person name="Kyrpides N.C."/>
            <person name="Klenk H.P."/>
            <person name="Detter J.C."/>
        </authorList>
    </citation>
    <scope>NUCLEOTIDE SEQUENCE [LARGE SCALE GENOMIC DNA]</scope>
    <source>
        <strain evidence="14">DSM 8271 / FlGlyR</strain>
    </source>
</reference>
<evidence type="ECO:0000256" key="9">
    <source>
        <dbReference type="ARBA" id="ARBA00048126"/>
    </source>
</evidence>
<dbReference type="InterPro" id="IPR045865">
    <property type="entry name" value="ACT-like_dom_sf"/>
</dbReference>
<dbReference type="InterPro" id="IPR029752">
    <property type="entry name" value="D-isomer_DH_CS1"/>
</dbReference>
<dbReference type="PANTHER" id="PTHR42789:SF1">
    <property type="entry name" value="D-ISOMER SPECIFIC 2-HYDROXYACID DEHYDROGENASE FAMILY PROTEIN (AFU_ORTHOLOGUE AFUA_6G10090)"/>
    <property type="match status" value="1"/>
</dbReference>
<evidence type="ECO:0000259" key="12">
    <source>
        <dbReference type="PROSITE" id="PS51671"/>
    </source>
</evidence>
<dbReference type="InterPro" id="IPR036291">
    <property type="entry name" value="NAD(P)-bd_dom_sf"/>
</dbReference>
<dbReference type="InterPro" id="IPR006140">
    <property type="entry name" value="D-isomer_DH_NAD-bd"/>
</dbReference>
<comment type="similarity">
    <text evidence="3 11">Belongs to the D-isomer specific 2-hydroxyacid dehydrogenase family.</text>
</comment>
<dbReference type="InterPro" id="IPR006236">
    <property type="entry name" value="PGDH"/>
</dbReference>
<evidence type="ECO:0000256" key="10">
    <source>
        <dbReference type="ARBA" id="ARBA00048731"/>
    </source>
</evidence>
<evidence type="ECO:0000256" key="7">
    <source>
        <dbReference type="ARBA" id="ARBA00023027"/>
    </source>
</evidence>
<dbReference type="PROSITE" id="PS00671">
    <property type="entry name" value="D_2_HYDROXYACID_DH_3"/>
    <property type="match status" value="1"/>
</dbReference>
<dbReference type="Pfam" id="PF00389">
    <property type="entry name" value="2-Hacid_dh"/>
    <property type="match status" value="1"/>
</dbReference>
<dbReference type="SUPFAM" id="SSF143548">
    <property type="entry name" value="Serine metabolism enzymes domain"/>
    <property type="match status" value="1"/>
</dbReference>
<keyword evidence="7 11" id="KW-0520">NAD</keyword>
<dbReference type="GO" id="GO:0006564">
    <property type="term" value="P:L-serine biosynthetic process"/>
    <property type="evidence" value="ECO:0007669"/>
    <property type="project" value="UniProtKB-UniRule"/>
</dbReference>
<dbReference type="SUPFAM" id="SSF51735">
    <property type="entry name" value="NAD(P)-binding Rossmann-fold domains"/>
    <property type="match status" value="1"/>
</dbReference>
<evidence type="ECO:0000256" key="11">
    <source>
        <dbReference type="RuleBase" id="RU363003"/>
    </source>
</evidence>
<dbReference type="STRING" id="645991.Sgly_2278"/>
<evidence type="ECO:0000313" key="13">
    <source>
        <dbReference type="EMBL" id="ADY56567.1"/>
    </source>
</evidence>
<evidence type="ECO:0000256" key="4">
    <source>
        <dbReference type="ARBA" id="ARBA00021582"/>
    </source>
</evidence>
<dbReference type="NCBIfam" id="TIGR01327">
    <property type="entry name" value="PGDH"/>
    <property type="match status" value="1"/>
</dbReference>
<dbReference type="GO" id="GO:0051287">
    <property type="term" value="F:NAD binding"/>
    <property type="evidence" value="ECO:0007669"/>
    <property type="project" value="UniProtKB-UniRule"/>
</dbReference>
<keyword evidence="14" id="KW-1185">Reference proteome</keyword>
<dbReference type="SUPFAM" id="SSF52283">
    <property type="entry name" value="Formate/glycerate dehydrogenase catalytic domain-like"/>
    <property type="match status" value="1"/>
</dbReference>
<evidence type="ECO:0000256" key="5">
    <source>
        <dbReference type="ARBA" id="ARBA00022605"/>
    </source>
</evidence>
<dbReference type="HOGENOM" id="CLU_019796_8_1_9"/>
<organism evidence="13 14">
    <name type="scientific">Syntrophobotulus glycolicus (strain DSM 8271 / FlGlyR)</name>
    <dbReference type="NCBI Taxonomy" id="645991"/>
    <lineage>
        <taxon>Bacteria</taxon>
        <taxon>Bacillati</taxon>
        <taxon>Bacillota</taxon>
        <taxon>Clostridia</taxon>
        <taxon>Eubacteriales</taxon>
        <taxon>Desulfitobacteriaceae</taxon>
        <taxon>Syntrophobotulus</taxon>
    </lineage>
</organism>
<dbReference type="InterPro" id="IPR002912">
    <property type="entry name" value="ACT_dom"/>
</dbReference>
<dbReference type="Pfam" id="PF19304">
    <property type="entry name" value="PGDH_inter"/>
    <property type="match status" value="1"/>
</dbReference>
<dbReference type="Proteomes" id="UP000007488">
    <property type="component" value="Chromosome"/>
</dbReference>
<dbReference type="AlphaFoldDB" id="F0SUB7"/>
<dbReference type="FunFam" id="3.30.1330.90:FF:000003">
    <property type="entry name" value="D-3-phosphoglycerate dehydrogenase"/>
    <property type="match status" value="1"/>
</dbReference>
<dbReference type="Pfam" id="PF02826">
    <property type="entry name" value="2-Hacid_dh_C"/>
    <property type="match status" value="1"/>
</dbReference>
<dbReference type="FunFam" id="3.40.50.720:FF:000021">
    <property type="entry name" value="D-3-phosphoglycerate dehydrogenase"/>
    <property type="match status" value="1"/>
</dbReference>
<feature type="domain" description="ACT" evidence="12">
    <location>
        <begin position="453"/>
        <end position="525"/>
    </location>
</feature>
<dbReference type="OrthoDB" id="9805416at2"/>
<dbReference type="UniPathway" id="UPA00135">
    <property type="reaction ID" value="UER00196"/>
</dbReference>
<dbReference type="PANTHER" id="PTHR42789">
    <property type="entry name" value="D-ISOMER SPECIFIC 2-HYDROXYACID DEHYDROGENASE FAMILY PROTEIN (AFU_ORTHOLOGUE AFUA_6G10090)"/>
    <property type="match status" value="1"/>
</dbReference>
<dbReference type="EMBL" id="CP002547">
    <property type="protein sequence ID" value="ADY56567.1"/>
    <property type="molecule type" value="Genomic_DNA"/>
</dbReference>
<proteinExistence type="inferred from homology"/>
<dbReference type="RefSeq" id="WP_013625432.1">
    <property type="nucleotide sequence ID" value="NC_015172.1"/>
</dbReference>
<evidence type="ECO:0000256" key="8">
    <source>
        <dbReference type="ARBA" id="ARBA00023299"/>
    </source>
</evidence>
<sequence length="527" mass="57691">MRILVCEDVVEAGVELLKQEHEVDALYHLSQDELIKIIDGYDALVVRGDTKVTKEVIEAGRNLKVIGRAGVGVEHIDLQAATRGGIVVLNAPQGKSAAAIEYTFGMILALSRNIPQAYTAVKDGRWIQDIYTGSELKDKVLGVIGLGRVGKGVAQRAKAFEMKVMAYDPFISEENLAGLGIELVNAKELLQKADFLTIHVPFTVDTKHLLNEEAFAQMKKGVRIINCARGGIIDEKALFKALENGIVSGVALDAFEQEPLATDNPLLNRPDVICTPHIANWTHEAQNEVAVRVAREVLAALRAEPVTTSLNIPPVSKASMETIKPYINLVEKMGVLAVHLAEGRIKSIEMKYNGEVSQVDTKMLTLAIVKGVLNPILQEAVNFVNAPEVAKSRGITVSEIKSQETENFVGLVSVTVRTDKSEHRVSGTLFGKKEGRIVQIDKHRVDIDPQGWLIIIPHEDYPGMVGKVGTILGEYSININSMQVEKTEDIGMNIMIVGVQSDIGSEVMNKIKQLNGIQNVKKVYFDL</sequence>
<dbReference type="PROSITE" id="PS00670">
    <property type="entry name" value="D_2_HYDROXYACID_DH_2"/>
    <property type="match status" value="1"/>
</dbReference>
<comment type="catalytic activity">
    <reaction evidence="10 11">
        <text>(2R)-3-phosphoglycerate + NAD(+) = 3-phosphooxypyruvate + NADH + H(+)</text>
        <dbReference type="Rhea" id="RHEA:12641"/>
        <dbReference type="ChEBI" id="CHEBI:15378"/>
        <dbReference type="ChEBI" id="CHEBI:18110"/>
        <dbReference type="ChEBI" id="CHEBI:57540"/>
        <dbReference type="ChEBI" id="CHEBI:57945"/>
        <dbReference type="ChEBI" id="CHEBI:58272"/>
        <dbReference type="EC" id="1.1.1.95"/>
    </reaction>
</comment>
<comment type="catalytic activity">
    <reaction evidence="9">
        <text>(R)-2-hydroxyglutarate + NAD(+) = 2-oxoglutarate + NADH + H(+)</text>
        <dbReference type="Rhea" id="RHEA:49612"/>
        <dbReference type="ChEBI" id="CHEBI:15378"/>
        <dbReference type="ChEBI" id="CHEBI:15801"/>
        <dbReference type="ChEBI" id="CHEBI:16810"/>
        <dbReference type="ChEBI" id="CHEBI:57540"/>
        <dbReference type="ChEBI" id="CHEBI:57945"/>
        <dbReference type="EC" id="1.1.1.399"/>
    </reaction>
</comment>
<comment type="pathway">
    <text evidence="2 11">Amino-acid biosynthesis; L-serine biosynthesis; L-serine from 3-phospho-D-glycerate: step 1/3.</text>
</comment>
<dbReference type="InterPro" id="IPR050857">
    <property type="entry name" value="D-2-hydroxyacid_DH"/>
</dbReference>
<name>F0SUB7_SYNGF</name>
<dbReference type="EC" id="1.1.1.95" evidence="11"/>
<accession>F0SUB7</accession>
<dbReference type="eggNOG" id="COG0111">
    <property type="taxonomic scope" value="Bacteria"/>
</dbReference>
<evidence type="ECO:0000313" key="14">
    <source>
        <dbReference type="Proteomes" id="UP000007488"/>
    </source>
</evidence>
<reference evidence="14" key="2">
    <citation type="submission" date="2011-02" db="EMBL/GenBank/DDBJ databases">
        <title>The complete genome of Syntrophobotulus glycolicus DSM 8271.</title>
        <authorList>
            <person name="Lucas S."/>
            <person name="Copeland A."/>
            <person name="Lapidus A."/>
            <person name="Bruce D."/>
            <person name="Goodwin L."/>
            <person name="Pitluck S."/>
            <person name="Kyrpides N."/>
            <person name="Mavromatis K."/>
            <person name="Pagani I."/>
            <person name="Ivanova N."/>
            <person name="Mikhailova N."/>
            <person name="Chertkov O."/>
            <person name="Held B."/>
            <person name="Detter J.C."/>
            <person name="Tapia R."/>
            <person name="Han C."/>
            <person name="Land M."/>
            <person name="Hauser L."/>
            <person name="Markowitz V."/>
            <person name="Cheng J.-F."/>
            <person name="Hugenholtz P."/>
            <person name="Woyke T."/>
            <person name="Wu D."/>
            <person name="Spring S."/>
            <person name="Schroeder M."/>
            <person name="Brambilla E."/>
            <person name="Klenk H.-P."/>
            <person name="Eisen J.A."/>
        </authorList>
    </citation>
    <scope>NUCLEOTIDE SEQUENCE [LARGE SCALE GENOMIC DNA]</scope>
    <source>
        <strain evidence="14">DSM 8271 / FlGlyR</strain>
    </source>
</reference>
<dbReference type="KEGG" id="sgy:Sgly_2278"/>
<dbReference type="InterPro" id="IPR029753">
    <property type="entry name" value="D-isomer_DH_CS"/>
</dbReference>
<protein>
    <recommendedName>
        <fullName evidence="4 11">D-3-phosphoglycerate dehydrogenase</fullName>
        <ecNumber evidence="11">1.1.1.95</ecNumber>
    </recommendedName>
</protein>
<evidence type="ECO:0000256" key="1">
    <source>
        <dbReference type="ARBA" id="ARBA00003800"/>
    </source>
</evidence>
<dbReference type="CDD" id="cd12173">
    <property type="entry name" value="PGDH_4"/>
    <property type="match status" value="1"/>
</dbReference>
<keyword evidence="8 11" id="KW-0718">Serine biosynthesis</keyword>
<evidence type="ECO:0000256" key="6">
    <source>
        <dbReference type="ARBA" id="ARBA00023002"/>
    </source>
</evidence>
<gene>
    <name evidence="13" type="ordered locus">Sgly_2278</name>
</gene>
<dbReference type="Gene3D" id="3.30.70.260">
    <property type="match status" value="1"/>
</dbReference>
<dbReference type="InterPro" id="IPR029009">
    <property type="entry name" value="ASB_dom_sf"/>
</dbReference>
<dbReference type="CDD" id="cd04902">
    <property type="entry name" value="ACT_3PGDH-xct"/>
    <property type="match status" value="1"/>
</dbReference>
<dbReference type="Pfam" id="PF01842">
    <property type="entry name" value="ACT"/>
    <property type="match status" value="1"/>
</dbReference>
<comment type="function">
    <text evidence="1">Catalyzes the reversible oxidation of 3-phospho-D-glycerate to 3-phosphonooxypyruvate, the first step of the phosphorylated L-serine biosynthesis pathway. Also catalyzes the reversible oxidation of 2-hydroxyglutarate to 2-oxoglutarate.</text>
</comment>
<dbReference type="Gene3D" id="3.40.50.720">
    <property type="entry name" value="NAD(P)-binding Rossmann-like Domain"/>
    <property type="match status" value="2"/>
</dbReference>
<dbReference type="PROSITE" id="PS51671">
    <property type="entry name" value="ACT"/>
    <property type="match status" value="1"/>
</dbReference>
<dbReference type="PROSITE" id="PS00065">
    <property type="entry name" value="D_2_HYDROXYACID_DH_1"/>
    <property type="match status" value="1"/>
</dbReference>
<dbReference type="Gene3D" id="3.30.1330.90">
    <property type="entry name" value="D-3-phosphoglycerate dehydrogenase, domain 3"/>
    <property type="match status" value="1"/>
</dbReference>